<dbReference type="OrthoDB" id="5530243at2759"/>
<dbReference type="VEuPathDB" id="FungiDB:AMAG_16920"/>
<keyword evidence="1" id="KW-0819">tRNA processing</keyword>
<evidence type="ECO:0000259" key="2">
    <source>
        <dbReference type="Pfam" id="PF20976"/>
    </source>
</evidence>
<accession>A0A0L0TDZ9</accession>
<dbReference type="Pfam" id="PF20976">
    <property type="entry name" value="Pop8"/>
    <property type="match status" value="1"/>
</dbReference>
<reference evidence="4" key="2">
    <citation type="submission" date="2009-11" db="EMBL/GenBank/DDBJ databases">
        <title>The Genome Sequence of Allomyces macrogynus strain ATCC 38327.</title>
        <authorList>
            <consortium name="The Broad Institute Genome Sequencing Platform"/>
            <person name="Russ C."/>
            <person name="Cuomo C."/>
            <person name="Shea T."/>
            <person name="Young S.K."/>
            <person name="Zeng Q."/>
            <person name="Koehrsen M."/>
            <person name="Haas B."/>
            <person name="Borodovsky M."/>
            <person name="Guigo R."/>
            <person name="Alvarado L."/>
            <person name="Berlin A."/>
            <person name="Borenstein D."/>
            <person name="Chen Z."/>
            <person name="Engels R."/>
            <person name="Freedman E."/>
            <person name="Gellesch M."/>
            <person name="Goldberg J."/>
            <person name="Griggs A."/>
            <person name="Gujja S."/>
            <person name="Heiman D."/>
            <person name="Hepburn T."/>
            <person name="Howarth C."/>
            <person name="Jen D."/>
            <person name="Larson L."/>
            <person name="Lewis B."/>
            <person name="Mehta T."/>
            <person name="Park D."/>
            <person name="Pearson M."/>
            <person name="Roberts A."/>
            <person name="Saif S."/>
            <person name="Shenoy N."/>
            <person name="Sisk P."/>
            <person name="Stolte C."/>
            <person name="Sykes S."/>
            <person name="Walk T."/>
            <person name="White J."/>
            <person name="Yandava C."/>
            <person name="Burger G."/>
            <person name="Gray M.W."/>
            <person name="Holland P.W.H."/>
            <person name="King N."/>
            <person name="Lang F.B.F."/>
            <person name="Roger A.J."/>
            <person name="Ruiz-Trillo I."/>
            <person name="Lander E."/>
            <person name="Nusbaum C."/>
        </authorList>
    </citation>
    <scope>NUCLEOTIDE SEQUENCE [LARGE SCALE GENOMIC DNA]</scope>
    <source>
        <strain evidence="4">ATCC 38327</strain>
    </source>
</reference>
<dbReference type="GO" id="GO:0008033">
    <property type="term" value="P:tRNA processing"/>
    <property type="evidence" value="ECO:0007669"/>
    <property type="project" value="UniProtKB-KW"/>
</dbReference>
<dbReference type="GO" id="GO:1990904">
    <property type="term" value="C:ribonucleoprotein complex"/>
    <property type="evidence" value="ECO:0007669"/>
    <property type="project" value="UniProtKB-ARBA"/>
</dbReference>
<feature type="domain" description="Ribonucleases P/MRP subunit Pop8-like" evidence="2">
    <location>
        <begin position="22"/>
        <end position="77"/>
    </location>
</feature>
<gene>
    <name evidence="3" type="ORF">AMAG_16920</name>
</gene>
<reference evidence="3 4" key="1">
    <citation type="submission" date="2009-11" db="EMBL/GenBank/DDBJ databases">
        <title>Annotation of Allomyces macrogynus ATCC 38327.</title>
        <authorList>
            <consortium name="The Broad Institute Genome Sequencing Platform"/>
            <person name="Russ C."/>
            <person name="Cuomo C."/>
            <person name="Burger G."/>
            <person name="Gray M.W."/>
            <person name="Holland P.W.H."/>
            <person name="King N."/>
            <person name="Lang F.B.F."/>
            <person name="Roger A.J."/>
            <person name="Ruiz-Trillo I."/>
            <person name="Young S.K."/>
            <person name="Zeng Q."/>
            <person name="Gargeya S."/>
            <person name="Fitzgerald M."/>
            <person name="Haas B."/>
            <person name="Abouelleil A."/>
            <person name="Alvarado L."/>
            <person name="Arachchi H.M."/>
            <person name="Berlin A."/>
            <person name="Chapman S.B."/>
            <person name="Gearin G."/>
            <person name="Goldberg J."/>
            <person name="Griggs A."/>
            <person name="Gujja S."/>
            <person name="Hansen M."/>
            <person name="Heiman D."/>
            <person name="Howarth C."/>
            <person name="Larimer J."/>
            <person name="Lui A."/>
            <person name="MacDonald P.J.P."/>
            <person name="McCowen C."/>
            <person name="Montmayeur A."/>
            <person name="Murphy C."/>
            <person name="Neiman D."/>
            <person name="Pearson M."/>
            <person name="Priest M."/>
            <person name="Roberts A."/>
            <person name="Saif S."/>
            <person name="Shea T."/>
            <person name="Sisk P."/>
            <person name="Stolte C."/>
            <person name="Sykes S."/>
            <person name="Wortman J."/>
            <person name="Nusbaum C."/>
            <person name="Birren B."/>
        </authorList>
    </citation>
    <scope>NUCLEOTIDE SEQUENCE [LARGE SCALE GENOMIC DNA]</scope>
    <source>
        <strain evidence="3 4">ATCC 38327</strain>
    </source>
</reference>
<keyword evidence="4" id="KW-1185">Reference proteome</keyword>
<evidence type="ECO:0000256" key="1">
    <source>
        <dbReference type="ARBA" id="ARBA00022694"/>
    </source>
</evidence>
<proteinExistence type="predicted"/>
<sequence length="109" mass="11631">MALAVSVNVAHQGTYLNIKLSRPLELLELRQLIHAAATDSLGVLGGAVNVDILKFRGDAAVLRIPSDHAQQLWAALSMVTNFHDTPIKIVATARDSLLLGLTAAEPIQV</sequence>
<protein>
    <recommendedName>
        <fullName evidence="2">Ribonucleases P/MRP subunit Pop8-like domain-containing protein</fullName>
    </recommendedName>
</protein>
<dbReference type="Gene3D" id="3.30.70.3250">
    <property type="entry name" value="Ribonuclease P, Pop5 subunit"/>
    <property type="match status" value="1"/>
</dbReference>
<dbReference type="GO" id="GO:1902555">
    <property type="term" value="C:endoribonuclease complex"/>
    <property type="evidence" value="ECO:0007669"/>
    <property type="project" value="UniProtKB-ARBA"/>
</dbReference>
<name>A0A0L0TDZ9_ALLM3</name>
<dbReference type="Proteomes" id="UP000054350">
    <property type="component" value="Unassembled WGS sequence"/>
</dbReference>
<dbReference type="AlphaFoldDB" id="A0A0L0TDZ9"/>
<organism evidence="3 4">
    <name type="scientific">Allomyces macrogynus (strain ATCC 38327)</name>
    <name type="common">Allomyces javanicus var. macrogynus</name>
    <dbReference type="NCBI Taxonomy" id="578462"/>
    <lineage>
        <taxon>Eukaryota</taxon>
        <taxon>Fungi</taxon>
        <taxon>Fungi incertae sedis</taxon>
        <taxon>Blastocladiomycota</taxon>
        <taxon>Blastocladiomycetes</taxon>
        <taxon>Blastocladiales</taxon>
        <taxon>Blastocladiaceae</taxon>
        <taxon>Allomyces</taxon>
    </lineage>
</organism>
<dbReference type="EMBL" id="GG745384">
    <property type="protein sequence ID" value="KNE72814.1"/>
    <property type="molecule type" value="Genomic_DNA"/>
</dbReference>
<evidence type="ECO:0000313" key="4">
    <source>
        <dbReference type="Proteomes" id="UP000054350"/>
    </source>
</evidence>
<dbReference type="InterPro" id="IPR038085">
    <property type="entry name" value="Rnp2-like_sf"/>
</dbReference>
<dbReference type="SUPFAM" id="SSF160350">
    <property type="entry name" value="Rnp2-like"/>
    <property type="match status" value="1"/>
</dbReference>
<evidence type="ECO:0000313" key="3">
    <source>
        <dbReference type="EMBL" id="KNE72814.1"/>
    </source>
</evidence>
<dbReference type="InterPro" id="IPR049128">
    <property type="entry name" value="Pop8-like_dom"/>
</dbReference>